<dbReference type="GeneTree" id="ENSGT00940000161056"/>
<dbReference type="GO" id="GO:0003677">
    <property type="term" value="F:DNA binding"/>
    <property type="evidence" value="ECO:0007669"/>
    <property type="project" value="InterPro"/>
</dbReference>
<gene>
    <name evidence="5" type="primary">CEP250</name>
</gene>
<dbReference type="Ensembl" id="ENSABRT00000034251.1">
    <property type="protein sequence ID" value="ENSABRP00000024381.1"/>
    <property type="gene ID" value="ENSABRG00000020467.1"/>
</dbReference>
<sequence length="168" mass="19564">LSSSFPGIFNMQMENPSLVQALAARSQASLRRRLQSSEEAQHRQAVLVRKLQEKVRGGRQRPPGGSLPDRWEPTEEHSLEKALLQLEEEQRRCENLAEVNTLLREHLDKANEVNSALKEDVGKLTADWMRARKELELKESEWRNEREVRIGRRNVNMMTDWNESTVYC</sequence>
<proteinExistence type="predicted"/>
<evidence type="ECO:0000313" key="5">
    <source>
        <dbReference type="Ensembl" id="ENSABRP00000024381.1"/>
    </source>
</evidence>
<dbReference type="GO" id="GO:0046983">
    <property type="term" value="F:protein dimerization activity"/>
    <property type="evidence" value="ECO:0007669"/>
    <property type="project" value="InterPro"/>
</dbReference>
<evidence type="ECO:0000259" key="4">
    <source>
        <dbReference type="PROSITE" id="PS50066"/>
    </source>
</evidence>
<dbReference type="PROSITE" id="PS50066">
    <property type="entry name" value="MADS_BOX_2"/>
    <property type="match status" value="1"/>
</dbReference>
<reference evidence="5" key="2">
    <citation type="submission" date="2025-09" db="UniProtKB">
        <authorList>
            <consortium name="Ensembl"/>
        </authorList>
    </citation>
    <scope>IDENTIFICATION</scope>
</reference>
<dbReference type="Pfam" id="PF15035">
    <property type="entry name" value="Rootletin"/>
    <property type="match status" value="1"/>
</dbReference>
<feature type="region of interest" description="Disordered" evidence="3">
    <location>
        <begin position="53"/>
        <end position="74"/>
    </location>
</feature>
<accession>A0A8B9CWQ1</accession>
<dbReference type="InterPro" id="IPR055167">
    <property type="entry name" value="Rootletin-like_CC"/>
</dbReference>
<name>A0A8B9CWQ1_9AVES</name>
<reference evidence="5" key="1">
    <citation type="submission" date="2025-08" db="UniProtKB">
        <authorList>
            <consortium name="Ensembl"/>
        </authorList>
    </citation>
    <scope>IDENTIFICATION</scope>
</reference>
<evidence type="ECO:0000256" key="1">
    <source>
        <dbReference type="ARBA" id="ARBA00023054"/>
    </source>
</evidence>
<evidence type="ECO:0000256" key="2">
    <source>
        <dbReference type="SAM" id="Coils"/>
    </source>
</evidence>
<protein>
    <submittedName>
        <fullName evidence="5">Centrosomal protein 250</fullName>
    </submittedName>
</protein>
<dbReference type="InterPro" id="IPR002100">
    <property type="entry name" value="TF_MADSbox"/>
</dbReference>
<dbReference type="AlphaFoldDB" id="A0A8B9CWQ1"/>
<keyword evidence="1 2" id="KW-0175">Coiled coil</keyword>
<keyword evidence="6" id="KW-1185">Reference proteome</keyword>
<organism evidence="5 6">
    <name type="scientific">Anser brachyrhynchus</name>
    <name type="common">Pink-footed goose</name>
    <dbReference type="NCBI Taxonomy" id="132585"/>
    <lineage>
        <taxon>Eukaryota</taxon>
        <taxon>Metazoa</taxon>
        <taxon>Chordata</taxon>
        <taxon>Craniata</taxon>
        <taxon>Vertebrata</taxon>
        <taxon>Euteleostomi</taxon>
        <taxon>Archelosauria</taxon>
        <taxon>Archosauria</taxon>
        <taxon>Dinosauria</taxon>
        <taxon>Saurischia</taxon>
        <taxon>Theropoda</taxon>
        <taxon>Coelurosauria</taxon>
        <taxon>Aves</taxon>
        <taxon>Neognathae</taxon>
        <taxon>Galloanserae</taxon>
        <taxon>Anseriformes</taxon>
        <taxon>Anatidae</taxon>
        <taxon>Anserinae</taxon>
        <taxon>Anser</taxon>
    </lineage>
</organism>
<evidence type="ECO:0000313" key="6">
    <source>
        <dbReference type="Proteomes" id="UP000694426"/>
    </source>
</evidence>
<evidence type="ECO:0000256" key="3">
    <source>
        <dbReference type="SAM" id="MobiDB-lite"/>
    </source>
</evidence>
<feature type="coiled-coil region" evidence="2">
    <location>
        <begin position="76"/>
        <end position="127"/>
    </location>
</feature>
<feature type="domain" description="MADS-box" evidence="4">
    <location>
        <begin position="130"/>
        <end position="168"/>
    </location>
</feature>
<dbReference type="Proteomes" id="UP000694426">
    <property type="component" value="Unplaced"/>
</dbReference>